<dbReference type="EMBL" id="JAXAVU010000007">
    <property type="protein sequence ID" value="MDX8143270.1"/>
    <property type="molecule type" value="Genomic_DNA"/>
</dbReference>
<gene>
    <name evidence="1" type="ORF">SK854_14170</name>
</gene>
<evidence type="ECO:0000313" key="1">
    <source>
        <dbReference type="EMBL" id="MDX8143270.1"/>
    </source>
</evidence>
<dbReference type="RefSeq" id="WP_319975535.1">
    <property type="nucleotide sequence ID" value="NZ_JAXAVU010000007.1"/>
</dbReference>
<evidence type="ECO:0008006" key="3">
    <source>
        <dbReference type="Google" id="ProtNLM"/>
    </source>
</evidence>
<proteinExistence type="predicted"/>
<organism evidence="1 2">
    <name type="scientific">Lentzea sokolovensis</name>
    <dbReference type="NCBI Taxonomy" id="3095429"/>
    <lineage>
        <taxon>Bacteria</taxon>
        <taxon>Bacillati</taxon>
        <taxon>Actinomycetota</taxon>
        <taxon>Actinomycetes</taxon>
        <taxon>Pseudonocardiales</taxon>
        <taxon>Pseudonocardiaceae</taxon>
        <taxon>Lentzea</taxon>
    </lineage>
</organism>
<reference evidence="1 2" key="2">
    <citation type="submission" date="2023-11" db="EMBL/GenBank/DDBJ databases">
        <authorList>
            <person name="Lara A.C."/>
            <person name="Chronakova A."/>
        </authorList>
    </citation>
    <scope>NUCLEOTIDE SEQUENCE [LARGE SCALE GENOMIC DNA]</scope>
    <source>
        <strain evidence="1 2">BCCO 10_0061</strain>
    </source>
</reference>
<keyword evidence="2" id="KW-1185">Reference proteome</keyword>
<evidence type="ECO:0000313" key="2">
    <source>
        <dbReference type="Proteomes" id="UP001285352"/>
    </source>
</evidence>
<sequence length="257" mass="27122">MCLPLKGDSPVIAYEAPRVLHRSTTIFMLTVQVALADYLRPDISFTPGVPVEVAPAPSRGHLGTTVHVSRLEAAMKRAVRLLILGGVVSALTACDQHAADRANDGSASRPPSSSTGVPVDVARDRAVSAYREMWSAFAAAGATSDWQSPALGKHATGIALDKLTRSLRADQDKGLVTKGSPTLSPQVSTVDPASDPLKVTITDCGDSTNALKYRKDNGQLADDSPGGRRLINAIVEKQADGKWKVTDFGVHDLGTCK</sequence>
<name>A0ABU4UX63_9PSEU</name>
<protein>
    <recommendedName>
        <fullName evidence="3">Secreted protein/lipoprotein</fullName>
    </recommendedName>
</protein>
<dbReference type="Proteomes" id="UP001285352">
    <property type="component" value="Unassembled WGS sequence"/>
</dbReference>
<accession>A0ABU4UX63</accession>
<reference evidence="1 2" key="1">
    <citation type="submission" date="2023-11" db="EMBL/GenBank/DDBJ databases">
        <title>Lentzea sokolovensis, sp. nov., Lentzea kristufkii, sp. nov., and Lentzea miocenensis, sp. nov., rare actinobacteria from Sokolov Coal Basin, Miocene lacustrine sediment, Czech Republic.</title>
        <authorList>
            <person name="Lara A."/>
            <person name="Kotroba L."/>
            <person name="Nouioui I."/>
            <person name="Neumann-Schaal M."/>
            <person name="Mast Y."/>
            <person name="Chronakova A."/>
        </authorList>
    </citation>
    <scope>NUCLEOTIDE SEQUENCE [LARGE SCALE GENOMIC DNA]</scope>
    <source>
        <strain evidence="1 2">BCCO 10_0061</strain>
    </source>
</reference>
<comment type="caution">
    <text evidence="1">The sequence shown here is derived from an EMBL/GenBank/DDBJ whole genome shotgun (WGS) entry which is preliminary data.</text>
</comment>